<keyword evidence="4" id="KW-1185">Reference proteome</keyword>
<keyword evidence="2" id="KW-0812">Transmembrane</keyword>
<name>A0ABX0UW09_9HYPH</name>
<reference evidence="3 4" key="1">
    <citation type="submission" date="2020-03" db="EMBL/GenBank/DDBJ databases">
        <title>Genomic Encyclopedia of Type Strains, Phase IV (KMG-IV): sequencing the most valuable type-strain genomes for metagenomic binning, comparative biology and taxonomic classification.</title>
        <authorList>
            <person name="Goeker M."/>
        </authorList>
    </citation>
    <scope>NUCLEOTIDE SEQUENCE [LARGE SCALE GENOMIC DNA]</scope>
    <source>
        <strain evidence="3 4">DSM 103870</strain>
    </source>
</reference>
<dbReference type="Proteomes" id="UP001429580">
    <property type="component" value="Unassembled WGS sequence"/>
</dbReference>
<protein>
    <recommendedName>
        <fullName evidence="5">Histidine kinase</fullName>
    </recommendedName>
</protein>
<feature type="region of interest" description="Disordered" evidence="1">
    <location>
        <begin position="94"/>
        <end position="135"/>
    </location>
</feature>
<evidence type="ECO:0000313" key="3">
    <source>
        <dbReference type="EMBL" id="NIJ57139.1"/>
    </source>
</evidence>
<proteinExistence type="predicted"/>
<keyword evidence="2" id="KW-0472">Membrane</keyword>
<evidence type="ECO:0008006" key="5">
    <source>
        <dbReference type="Google" id="ProtNLM"/>
    </source>
</evidence>
<dbReference type="EMBL" id="JAASQI010000002">
    <property type="protein sequence ID" value="NIJ57139.1"/>
    <property type="molecule type" value="Genomic_DNA"/>
</dbReference>
<feature type="transmembrane region" description="Helical" evidence="2">
    <location>
        <begin position="140"/>
        <end position="159"/>
    </location>
</feature>
<accession>A0ABX0UW09</accession>
<comment type="caution">
    <text evidence="3">The sequence shown here is derived from an EMBL/GenBank/DDBJ whole genome shotgun (WGS) entry which is preliminary data.</text>
</comment>
<gene>
    <name evidence="3" type="ORF">FHS82_000965</name>
</gene>
<keyword evidence="2" id="KW-1133">Transmembrane helix</keyword>
<evidence type="ECO:0000256" key="1">
    <source>
        <dbReference type="SAM" id="MobiDB-lite"/>
    </source>
</evidence>
<feature type="region of interest" description="Disordered" evidence="1">
    <location>
        <begin position="168"/>
        <end position="228"/>
    </location>
</feature>
<dbReference type="RefSeq" id="WP_166949384.1">
    <property type="nucleotide sequence ID" value="NZ_JAASQI010000002.1"/>
</dbReference>
<feature type="compositionally biased region" description="Low complexity" evidence="1">
    <location>
        <begin position="200"/>
        <end position="228"/>
    </location>
</feature>
<evidence type="ECO:0000313" key="4">
    <source>
        <dbReference type="Proteomes" id="UP001429580"/>
    </source>
</evidence>
<organism evidence="3 4">
    <name type="scientific">Pseudochelatococcus lubricantis</name>
    <dbReference type="NCBI Taxonomy" id="1538102"/>
    <lineage>
        <taxon>Bacteria</taxon>
        <taxon>Pseudomonadati</taxon>
        <taxon>Pseudomonadota</taxon>
        <taxon>Alphaproteobacteria</taxon>
        <taxon>Hyphomicrobiales</taxon>
        <taxon>Chelatococcaceae</taxon>
        <taxon>Pseudochelatococcus</taxon>
    </lineage>
</organism>
<sequence>MTDLYALLTRAINSQPENTPEARLAVYNHIRGLYERQRQDIDPNLPEAEILSEQTRLLREQASLETVIARIEAELAEEPPRTGEALTFDRFAAQDGSGDDASANSGAAGQPAAAGDAARERPRVAARREKRETSAVRRGGVIAAIALVLAGIGGAAWWLRNDALPPQEAGAPAPASDTAETAGNGKIADRVSGAPPDEPAQPAAPVEARPAQAAPQTAAAPQTNGTQAQTEVIAQRAFLFELEDENSTQPKISAGQVLWRLEGKGSSNAALYADVVIAEAGLSFSLVMRPNDDPSLPASHTIEIVFVNDPGSPDRVVRDIAVPQLRVDKEPRGVPLAGLPIPVADNVFLVGLSNVAADVSRNRDLLRQRDWVDLPLRFASGKMGTITIAKGSVGQQIISDALDSWK</sequence>
<feature type="compositionally biased region" description="Low complexity" evidence="1">
    <location>
        <begin position="94"/>
        <end position="116"/>
    </location>
</feature>
<feature type="compositionally biased region" description="Basic and acidic residues" evidence="1">
    <location>
        <begin position="117"/>
        <end position="135"/>
    </location>
</feature>
<evidence type="ECO:0000256" key="2">
    <source>
        <dbReference type="SAM" id="Phobius"/>
    </source>
</evidence>